<protein>
    <submittedName>
        <fullName evidence="2">DUF58 domain-containing protein</fullName>
    </submittedName>
</protein>
<dbReference type="Proteomes" id="UP000288405">
    <property type="component" value="Unassembled WGS sequence"/>
</dbReference>
<name>A0A432WDN3_9GAMM</name>
<dbReference type="PANTHER" id="PTHR33608">
    <property type="entry name" value="BLL2464 PROTEIN"/>
    <property type="match status" value="1"/>
</dbReference>
<gene>
    <name evidence="2" type="ORF">CWE11_09155</name>
</gene>
<organism evidence="2 3">
    <name type="scientific">Aliidiomarina sanyensis</name>
    <dbReference type="NCBI Taxonomy" id="1249555"/>
    <lineage>
        <taxon>Bacteria</taxon>
        <taxon>Pseudomonadati</taxon>
        <taxon>Pseudomonadota</taxon>
        <taxon>Gammaproteobacteria</taxon>
        <taxon>Alteromonadales</taxon>
        <taxon>Idiomarinaceae</taxon>
        <taxon>Aliidiomarina</taxon>
    </lineage>
</organism>
<accession>A0A432WDN3</accession>
<dbReference type="AlphaFoldDB" id="A0A432WDN3"/>
<evidence type="ECO:0000313" key="2">
    <source>
        <dbReference type="EMBL" id="RUO30525.1"/>
    </source>
</evidence>
<evidence type="ECO:0000313" key="3">
    <source>
        <dbReference type="Proteomes" id="UP000288405"/>
    </source>
</evidence>
<dbReference type="OrthoDB" id="9776116at2"/>
<proteinExistence type="predicted"/>
<comment type="caution">
    <text evidence="2">The sequence shown here is derived from an EMBL/GenBank/DDBJ whole genome shotgun (WGS) entry which is preliminary data.</text>
</comment>
<dbReference type="EMBL" id="PIPM01000009">
    <property type="protein sequence ID" value="RUO30525.1"/>
    <property type="molecule type" value="Genomic_DNA"/>
</dbReference>
<dbReference type="RefSeq" id="WP_126777313.1">
    <property type="nucleotide sequence ID" value="NZ_PIPM01000009.1"/>
</dbReference>
<dbReference type="PANTHER" id="PTHR33608:SF12">
    <property type="entry name" value="DUF58 DOMAIN-CONTAINING PROTEIN"/>
    <property type="match status" value="1"/>
</dbReference>
<reference evidence="2 3" key="1">
    <citation type="journal article" date="2011" name="Front. Microbiol.">
        <title>Genomic signatures of strain selection and enhancement in Bacillus atrophaeus var. globigii, a historical biowarfare simulant.</title>
        <authorList>
            <person name="Gibbons H.S."/>
            <person name="Broomall S.M."/>
            <person name="McNew L.A."/>
            <person name="Daligault H."/>
            <person name="Chapman C."/>
            <person name="Bruce D."/>
            <person name="Karavis M."/>
            <person name="Krepps M."/>
            <person name="McGregor P.A."/>
            <person name="Hong C."/>
            <person name="Park K.H."/>
            <person name="Akmal A."/>
            <person name="Feldman A."/>
            <person name="Lin J.S."/>
            <person name="Chang W.E."/>
            <person name="Higgs B.W."/>
            <person name="Demirev P."/>
            <person name="Lindquist J."/>
            <person name="Liem A."/>
            <person name="Fochler E."/>
            <person name="Read T.D."/>
            <person name="Tapia R."/>
            <person name="Johnson S."/>
            <person name="Bishop-Lilly K.A."/>
            <person name="Detter C."/>
            <person name="Han C."/>
            <person name="Sozhamannan S."/>
            <person name="Rosenzweig C.N."/>
            <person name="Skowronski E.W."/>
        </authorList>
    </citation>
    <scope>NUCLEOTIDE SEQUENCE [LARGE SCALE GENOMIC DNA]</scope>
    <source>
        <strain evidence="2 3">GYP-17</strain>
    </source>
</reference>
<dbReference type="InterPro" id="IPR002881">
    <property type="entry name" value="DUF58"/>
</dbReference>
<evidence type="ECO:0000259" key="1">
    <source>
        <dbReference type="Pfam" id="PF01882"/>
    </source>
</evidence>
<feature type="domain" description="DUF58" evidence="1">
    <location>
        <begin position="70"/>
        <end position="276"/>
    </location>
</feature>
<sequence>MRQRQIPSAANSSELSLAVLRSNGAEPSMPELLRYRGRPLPLPIPIRQGSVMQSGHKVSRFRGRGMEFDEVRHYQPGDDIRAIDWRVTARTGKTHTKLFREETERPLFLCVDYGQSMVFGSQFLYKSVQAAHIAAGITWYGVQRGDRVGGLIFNAGGHYELKPQGRQHGALMLLKQLVAMHPPTPQHFSEHQPRDSFVTQLQRLHRLCRPGADVVIISDFSELSEESIDLLRGLKRHHAVTAILVEDPMELALPSDKRGHVRLYDGTKPHSVELANPHYAQAWQKRAEQWRAERIQQLHRASLQAHSISAAYPVADQWHEVRR</sequence>
<dbReference type="Pfam" id="PF01882">
    <property type="entry name" value="DUF58"/>
    <property type="match status" value="1"/>
</dbReference>
<keyword evidence="3" id="KW-1185">Reference proteome</keyword>